<dbReference type="PANTHER" id="PTHR33332">
    <property type="entry name" value="REVERSE TRANSCRIPTASE DOMAIN-CONTAINING PROTEIN"/>
    <property type="match status" value="1"/>
</dbReference>
<dbReference type="EMBL" id="WHWB01034514">
    <property type="protein sequence ID" value="KAJ7408859.1"/>
    <property type="molecule type" value="Genomic_DNA"/>
</dbReference>
<reference evidence="2" key="1">
    <citation type="submission" date="2019-10" db="EMBL/GenBank/DDBJ databases">
        <authorList>
            <person name="Soares A.E.R."/>
            <person name="Aleixo A."/>
            <person name="Schneider P."/>
            <person name="Miyaki C.Y."/>
            <person name="Schneider M.P."/>
            <person name="Mello C."/>
            <person name="Vasconcelos A.T.R."/>
        </authorList>
    </citation>
    <scope>NUCLEOTIDE SEQUENCE</scope>
    <source>
        <tissue evidence="2">Muscle</tissue>
    </source>
</reference>
<organism evidence="2 3">
    <name type="scientific">Willisornis vidua</name>
    <name type="common">Xingu scale-backed antbird</name>
    <dbReference type="NCBI Taxonomy" id="1566151"/>
    <lineage>
        <taxon>Eukaryota</taxon>
        <taxon>Metazoa</taxon>
        <taxon>Chordata</taxon>
        <taxon>Craniata</taxon>
        <taxon>Vertebrata</taxon>
        <taxon>Euteleostomi</taxon>
        <taxon>Archelosauria</taxon>
        <taxon>Archosauria</taxon>
        <taxon>Dinosauria</taxon>
        <taxon>Saurischia</taxon>
        <taxon>Theropoda</taxon>
        <taxon>Coelurosauria</taxon>
        <taxon>Aves</taxon>
        <taxon>Neognathae</taxon>
        <taxon>Neoaves</taxon>
        <taxon>Telluraves</taxon>
        <taxon>Australaves</taxon>
        <taxon>Passeriformes</taxon>
        <taxon>Thamnophilidae</taxon>
        <taxon>Willisornis</taxon>
    </lineage>
</organism>
<gene>
    <name evidence="2" type="ORF">WISP_118301</name>
</gene>
<evidence type="ECO:0000259" key="1">
    <source>
        <dbReference type="Pfam" id="PF00078"/>
    </source>
</evidence>
<protein>
    <submittedName>
        <fullName evidence="2">RNA-directed DNA polymerase from mobile element jockey-like protein</fullName>
    </submittedName>
</protein>
<evidence type="ECO:0000313" key="3">
    <source>
        <dbReference type="Proteomes" id="UP001145742"/>
    </source>
</evidence>
<sequence>MPVLRVKSIAQLKCVYTSACSTGSKQEEWEAIVTIMGMRPSQHEFVKGRSCLTNLIFHNRVTCLVDEGKAVGVVYLDFSKAFDTVPHSILLEKLEAHGLGSLSLGPVLLNIFIDDLEEGIECTLSEFTYDTELCGSVDLLKSRKALRSDLDRLNPRPEASCMGFNKVKCWVLHLGQNNPMQSYGCGEEWLESCLVEKDLAVLVDSS</sequence>
<dbReference type="Proteomes" id="UP001145742">
    <property type="component" value="Unassembled WGS sequence"/>
</dbReference>
<dbReference type="InterPro" id="IPR000477">
    <property type="entry name" value="RT_dom"/>
</dbReference>
<evidence type="ECO:0000313" key="2">
    <source>
        <dbReference type="EMBL" id="KAJ7408859.1"/>
    </source>
</evidence>
<accession>A0ABQ9CY01</accession>
<feature type="domain" description="Reverse transcriptase" evidence="1">
    <location>
        <begin position="36"/>
        <end position="100"/>
    </location>
</feature>
<proteinExistence type="predicted"/>
<comment type="caution">
    <text evidence="2">The sequence shown here is derived from an EMBL/GenBank/DDBJ whole genome shotgun (WGS) entry which is preliminary data.</text>
</comment>
<keyword evidence="3" id="KW-1185">Reference proteome</keyword>
<dbReference type="Pfam" id="PF00078">
    <property type="entry name" value="RVT_1"/>
    <property type="match status" value="1"/>
</dbReference>
<name>A0ABQ9CY01_9PASS</name>